<gene>
    <name evidence="2" type="ORF">IL334_007629</name>
</gene>
<keyword evidence="3" id="KW-1185">Reference proteome</keyword>
<dbReference type="Proteomes" id="UP001329825">
    <property type="component" value="Chromosome 11"/>
</dbReference>
<reference evidence="2 3" key="1">
    <citation type="submission" date="2024-01" db="EMBL/GenBank/DDBJ databases">
        <title>Comparative genomics of Cryptococcus and Kwoniella reveals pathogenesis evolution and contrasting modes of karyotype evolution via chromosome fusion or intercentromeric recombination.</title>
        <authorList>
            <person name="Coelho M.A."/>
            <person name="David-Palma M."/>
            <person name="Shea T."/>
            <person name="Bowers K."/>
            <person name="McGinley-Smith S."/>
            <person name="Mohammad A.W."/>
            <person name="Gnirke A."/>
            <person name="Yurkov A.M."/>
            <person name="Nowrousian M."/>
            <person name="Sun S."/>
            <person name="Cuomo C.A."/>
            <person name="Heitman J."/>
        </authorList>
    </citation>
    <scope>NUCLEOTIDE SEQUENCE [LARGE SCALE GENOMIC DNA]</scope>
    <source>
        <strain evidence="2">CBS 11374</strain>
    </source>
</reference>
<feature type="region of interest" description="Disordered" evidence="1">
    <location>
        <begin position="247"/>
        <end position="275"/>
    </location>
</feature>
<dbReference type="GeneID" id="87959759"/>
<feature type="compositionally biased region" description="Polar residues" evidence="1">
    <location>
        <begin position="248"/>
        <end position="257"/>
    </location>
</feature>
<evidence type="ECO:0000313" key="2">
    <source>
        <dbReference type="EMBL" id="WRT70631.1"/>
    </source>
</evidence>
<sequence>MSSPTLSEMEFPSSPPPPPPPPPPSVPAGREDTYKSITPSEHNKSITKPTPSISEQILKKDKKKSISSKKAQIAKQNDFKPSLTRYLPPCTEEAFIGPLLSTTEDTIRLIQSQCPSLAGLPSRAISLRLRFDGNTTLACNNVFFRVLDECWPTALHEVLHLVHVDVDPSASSKEKEGIVGNEPKTIVNRLINQSQDLVDIGNGIGNENHHYSFGVRNEKVIHPIAADDALRELTWDDLKKNGELLGVQSWTDNPSSSKRSEKSNGANLDIGSLYT</sequence>
<protein>
    <recommendedName>
        <fullName evidence="4">WLM domain-containing protein</fullName>
    </recommendedName>
</protein>
<feature type="region of interest" description="Disordered" evidence="1">
    <location>
        <begin position="1"/>
        <end position="57"/>
    </location>
</feature>
<feature type="compositionally biased region" description="Polar residues" evidence="1">
    <location>
        <begin position="35"/>
        <end position="55"/>
    </location>
</feature>
<dbReference type="RefSeq" id="XP_062795370.1">
    <property type="nucleotide sequence ID" value="XM_062939319.1"/>
</dbReference>
<organism evidence="2 3">
    <name type="scientific">Kwoniella shivajii</name>
    <dbReference type="NCBI Taxonomy" id="564305"/>
    <lineage>
        <taxon>Eukaryota</taxon>
        <taxon>Fungi</taxon>
        <taxon>Dikarya</taxon>
        <taxon>Basidiomycota</taxon>
        <taxon>Agaricomycotina</taxon>
        <taxon>Tremellomycetes</taxon>
        <taxon>Tremellales</taxon>
        <taxon>Cryptococcaceae</taxon>
        <taxon>Kwoniella</taxon>
    </lineage>
</organism>
<dbReference type="SUPFAM" id="SSF101447">
    <property type="entry name" value="Formin homology 2 domain (FH2 domain)"/>
    <property type="match status" value="1"/>
</dbReference>
<name>A0ABZ1D965_9TREE</name>
<proteinExistence type="predicted"/>
<evidence type="ECO:0000313" key="3">
    <source>
        <dbReference type="Proteomes" id="UP001329825"/>
    </source>
</evidence>
<feature type="compositionally biased region" description="Pro residues" evidence="1">
    <location>
        <begin position="13"/>
        <end position="26"/>
    </location>
</feature>
<dbReference type="EMBL" id="CP141891">
    <property type="protein sequence ID" value="WRT70631.1"/>
    <property type="molecule type" value="Genomic_DNA"/>
</dbReference>
<evidence type="ECO:0000256" key="1">
    <source>
        <dbReference type="SAM" id="MobiDB-lite"/>
    </source>
</evidence>
<accession>A0ABZ1D965</accession>
<evidence type="ECO:0008006" key="4">
    <source>
        <dbReference type="Google" id="ProtNLM"/>
    </source>
</evidence>